<keyword evidence="5 6" id="KW-0472">Membrane</keyword>
<reference evidence="8" key="1">
    <citation type="submission" date="2013-04" db="EMBL/GenBank/DDBJ databases">
        <authorList>
            <person name="Qu J."/>
            <person name="Murali S.C."/>
            <person name="Bandaranaike D."/>
            <person name="Bellair M."/>
            <person name="Blankenburg K."/>
            <person name="Chao H."/>
            <person name="Dinh H."/>
            <person name="Doddapaneni H."/>
            <person name="Downs B."/>
            <person name="Dugan-Rocha S."/>
            <person name="Elkadiri S."/>
            <person name="Gnanaolivu R.D."/>
            <person name="Hernandez B."/>
            <person name="Javaid M."/>
            <person name="Jayaseelan J.C."/>
            <person name="Lee S."/>
            <person name="Li M."/>
            <person name="Ming W."/>
            <person name="Munidasa M."/>
            <person name="Muniz J."/>
            <person name="Nguyen L."/>
            <person name="Ongeri F."/>
            <person name="Osuji N."/>
            <person name="Pu L.-L."/>
            <person name="Puazo M."/>
            <person name="Qu C."/>
            <person name="Quiroz J."/>
            <person name="Raj R."/>
            <person name="Weissenberger G."/>
            <person name="Xin Y."/>
            <person name="Zou X."/>
            <person name="Han Y."/>
            <person name="Richards S."/>
            <person name="Worley K."/>
            <person name="Muzny D."/>
            <person name="Gibbs R."/>
        </authorList>
    </citation>
    <scope>NUCLEOTIDE SEQUENCE</scope>
    <source>
        <strain evidence="8">Sampled in the wild</strain>
    </source>
</reference>
<evidence type="ECO:0000256" key="3">
    <source>
        <dbReference type="ARBA" id="ARBA00022989"/>
    </source>
</evidence>
<evidence type="ECO:0000256" key="5">
    <source>
        <dbReference type="ARBA" id="ARBA00023136"/>
    </source>
</evidence>
<feature type="domain" description="HIG1" evidence="7">
    <location>
        <begin position="40"/>
        <end position="132"/>
    </location>
</feature>
<dbReference type="GO" id="GO:0097250">
    <property type="term" value="P:mitochondrial respirasome assembly"/>
    <property type="evidence" value="ECO:0007669"/>
    <property type="project" value="TreeGrafter"/>
</dbReference>
<dbReference type="Proteomes" id="UP000792457">
    <property type="component" value="Unassembled WGS sequence"/>
</dbReference>
<dbReference type="AlphaFoldDB" id="A0A8K0JVY4"/>
<evidence type="ECO:0000259" key="7">
    <source>
        <dbReference type="PROSITE" id="PS51503"/>
    </source>
</evidence>
<sequence length="135" mass="14810">MSCRLQGKLSSFTFLSPIFVFEVESLRLQCLLNANTAENKSQKMTSTPSYVDETHAEKLARKAKDAPFLVVGILGLIGACGYGVYAYKNRGKMSTSVYLMQLRVGAQGAVVGALTLGVAYNLIREYVLPHIEKKD</sequence>
<evidence type="ECO:0000256" key="2">
    <source>
        <dbReference type="ARBA" id="ARBA00022692"/>
    </source>
</evidence>
<dbReference type="GO" id="GO:0031966">
    <property type="term" value="C:mitochondrial membrane"/>
    <property type="evidence" value="ECO:0007669"/>
    <property type="project" value="UniProtKB-SubCell"/>
</dbReference>
<dbReference type="InterPro" id="IPR007667">
    <property type="entry name" value="Hypoxia_induced_domain"/>
</dbReference>
<dbReference type="PROSITE" id="PS51503">
    <property type="entry name" value="HIG1"/>
    <property type="match status" value="1"/>
</dbReference>
<dbReference type="EMBL" id="KZ308158">
    <property type="protein sequence ID" value="KAG8223388.1"/>
    <property type="molecule type" value="Genomic_DNA"/>
</dbReference>
<dbReference type="InterPro" id="IPR050355">
    <property type="entry name" value="RCF1"/>
</dbReference>
<dbReference type="PANTHER" id="PTHR12297:SF3">
    <property type="entry name" value="HIG1 DOMAIN FAMILY MEMBER 1A"/>
    <property type="match status" value="1"/>
</dbReference>
<evidence type="ECO:0000313" key="9">
    <source>
        <dbReference type="Proteomes" id="UP000792457"/>
    </source>
</evidence>
<feature type="transmembrane region" description="Helical" evidence="6">
    <location>
        <begin position="105"/>
        <end position="123"/>
    </location>
</feature>
<name>A0A8K0JVY4_LADFU</name>
<feature type="transmembrane region" description="Helical" evidence="6">
    <location>
        <begin position="66"/>
        <end position="85"/>
    </location>
</feature>
<dbReference type="Gene3D" id="6.10.140.1320">
    <property type="match status" value="1"/>
</dbReference>
<dbReference type="Pfam" id="PF04588">
    <property type="entry name" value="HIG_1_N"/>
    <property type="match status" value="1"/>
</dbReference>
<dbReference type="OrthoDB" id="10003563at2759"/>
<keyword evidence="9" id="KW-1185">Reference proteome</keyword>
<protein>
    <recommendedName>
        <fullName evidence="7">HIG1 domain-containing protein</fullName>
    </recommendedName>
</protein>
<reference evidence="8" key="2">
    <citation type="submission" date="2017-10" db="EMBL/GenBank/DDBJ databases">
        <title>Ladona fulva Genome sequencing and assembly.</title>
        <authorList>
            <person name="Murali S."/>
            <person name="Richards S."/>
            <person name="Bandaranaike D."/>
            <person name="Bellair M."/>
            <person name="Blankenburg K."/>
            <person name="Chao H."/>
            <person name="Dinh H."/>
            <person name="Doddapaneni H."/>
            <person name="Dugan-Rocha S."/>
            <person name="Elkadiri S."/>
            <person name="Gnanaolivu R."/>
            <person name="Hernandez B."/>
            <person name="Skinner E."/>
            <person name="Javaid M."/>
            <person name="Lee S."/>
            <person name="Li M."/>
            <person name="Ming W."/>
            <person name="Munidasa M."/>
            <person name="Muniz J."/>
            <person name="Nguyen L."/>
            <person name="Hughes D."/>
            <person name="Osuji N."/>
            <person name="Pu L.-L."/>
            <person name="Puazo M."/>
            <person name="Qu C."/>
            <person name="Quiroz J."/>
            <person name="Raj R."/>
            <person name="Weissenberger G."/>
            <person name="Xin Y."/>
            <person name="Zou X."/>
            <person name="Han Y."/>
            <person name="Worley K."/>
            <person name="Muzny D."/>
            <person name="Gibbs R."/>
        </authorList>
    </citation>
    <scope>NUCLEOTIDE SEQUENCE</scope>
    <source>
        <strain evidence="8">Sampled in the wild</strain>
    </source>
</reference>
<proteinExistence type="predicted"/>
<evidence type="ECO:0000313" key="8">
    <source>
        <dbReference type="EMBL" id="KAG8223388.1"/>
    </source>
</evidence>
<comment type="subcellular location">
    <subcellularLocation>
        <location evidence="1">Mitochondrion membrane</location>
    </subcellularLocation>
</comment>
<keyword evidence="3 6" id="KW-1133">Transmembrane helix</keyword>
<keyword evidence="2 6" id="KW-0812">Transmembrane</keyword>
<comment type="caution">
    <text evidence="8">The sequence shown here is derived from an EMBL/GenBank/DDBJ whole genome shotgun (WGS) entry which is preliminary data.</text>
</comment>
<dbReference type="PANTHER" id="PTHR12297">
    <property type="entry name" value="HYPOXIA-INDUCBILE GENE 1 HIG1 -RELATED"/>
    <property type="match status" value="1"/>
</dbReference>
<accession>A0A8K0JVY4</accession>
<organism evidence="8 9">
    <name type="scientific">Ladona fulva</name>
    <name type="common">Scarce chaser dragonfly</name>
    <name type="synonym">Libellula fulva</name>
    <dbReference type="NCBI Taxonomy" id="123851"/>
    <lineage>
        <taxon>Eukaryota</taxon>
        <taxon>Metazoa</taxon>
        <taxon>Ecdysozoa</taxon>
        <taxon>Arthropoda</taxon>
        <taxon>Hexapoda</taxon>
        <taxon>Insecta</taxon>
        <taxon>Pterygota</taxon>
        <taxon>Palaeoptera</taxon>
        <taxon>Odonata</taxon>
        <taxon>Epiprocta</taxon>
        <taxon>Anisoptera</taxon>
        <taxon>Libelluloidea</taxon>
        <taxon>Libellulidae</taxon>
        <taxon>Ladona</taxon>
    </lineage>
</organism>
<gene>
    <name evidence="8" type="ORF">J437_LFUL002633</name>
</gene>
<keyword evidence="4" id="KW-0496">Mitochondrion</keyword>
<evidence type="ECO:0000256" key="1">
    <source>
        <dbReference type="ARBA" id="ARBA00004325"/>
    </source>
</evidence>
<evidence type="ECO:0000256" key="4">
    <source>
        <dbReference type="ARBA" id="ARBA00023128"/>
    </source>
</evidence>
<evidence type="ECO:0000256" key="6">
    <source>
        <dbReference type="SAM" id="Phobius"/>
    </source>
</evidence>